<dbReference type="RefSeq" id="WP_380050413.1">
    <property type="nucleotide sequence ID" value="NZ_JBHLTC010000028.1"/>
</dbReference>
<proteinExistence type="predicted"/>
<feature type="region of interest" description="Disordered" evidence="1">
    <location>
        <begin position="203"/>
        <end position="237"/>
    </location>
</feature>
<feature type="transmembrane region" description="Helical" evidence="2">
    <location>
        <begin position="105"/>
        <end position="126"/>
    </location>
</feature>
<accession>A0ABV6QPP2</accession>
<evidence type="ECO:0000313" key="3">
    <source>
        <dbReference type="EMBL" id="MFC0626600.1"/>
    </source>
</evidence>
<reference evidence="3 4" key="1">
    <citation type="submission" date="2024-09" db="EMBL/GenBank/DDBJ databases">
        <authorList>
            <person name="Sun Q."/>
            <person name="Mori K."/>
        </authorList>
    </citation>
    <scope>NUCLEOTIDE SEQUENCE [LARGE SCALE GENOMIC DNA]</scope>
    <source>
        <strain evidence="3 4">CGMCC 1.15906</strain>
    </source>
</reference>
<evidence type="ECO:0000256" key="1">
    <source>
        <dbReference type="SAM" id="MobiDB-lite"/>
    </source>
</evidence>
<keyword evidence="2" id="KW-0812">Transmembrane</keyword>
<evidence type="ECO:0000313" key="4">
    <source>
        <dbReference type="Proteomes" id="UP001589890"/>
    </source>
</evidence>
<evidence type="ECO:0000256" key="2">
    <source>
        <dbReference type="SAM" id="Phobius"/>
    </source>
</evidence>
<name>A0ABV6QPP2_9ACTN</name>
<keyword evidence="2" id="KW-1133">Transmembrane helix</keyword>
<gene>
    <name evidence="3" type="ORF">ACFFGN_21150</name>
</gene>
<organism evidence="3 4">
    <name type="scientific">Kribbella deserti</name>
    <dbReference type="NCBI Taxonomy" id="1926257"/>
    <lineage>
        <taxon>Bacteria</taxon>
        <taxon>Bacillati</taxon>
        <taxon>Actinomycetota</taxon>
        <taxon>Actinomycetes</taxon>
        <taxon>Propionibacteriales</taxon>
        <taxon>Kribbellaceae</taxon>
        <taxon>Kribbella</taxon>
    </lineage>
</organism>
<dbReference type="Proteomes" id="UP001589890">
    <property type="component" value="Unassembled WGS sequence"/>
</dbReference>
<keyword evidence="2" id="KW-0472">Membrane</keyword>
<feature type="transmembrane region" description="Helical" evidence="2">
    <location>
        <begin position="12"/>
        <end position="36"/>
    </location>
</feature>
<sequence>MKLYSDVGTQRAGQVVGDLLLVGWIAFCVALGLLVFKVTNLLGAPGRKVAEAGDGLAGDLRRLAEPAGDVPAVGSKLRAPLDSAAGAATKLADSGRDQAAAVEQLAYVLAGVTILLPVLFALLIWLPRRIRFSRRATAAQRFIDSDADLELFALRAMANQPMQKLAKISDDPVAAWRSRDTAVLNQLADLELRTVGLKAPARLLAPDPGRDTGAGLTTSAGRETGPGAHTKELDPPE</sequence>
<keyword evidence="4" id="KW-1185">Reference proteome</keyword>
<comment type="caution">
    <text evidence="3">The sequence shown here is derived from an EMBL/GenBank/DDBJ whole genome shotgun (WGS) entry which is preliminary data.</text>
</comment>
<protein>
    <submittedName>
        <fullName evidence="3">Uncharacterized protein</fullName>
    </submittedName>
</protein>
<dbReference type="EMBL" id="JBHLTC010000028">
    <property type="protein sequence ID" value="MFC0626600.1"/>
    <property type="molecule type" value="Genomic_DNA"/>
</dbReference>